<keyword evidence="7" id="KW-1185">Reference proteome</keyword>
<dbReference type="CDD" id="cd02696">
    <property type="entry name" value="MurNAc-LAA"/>
    <property type="match status" value="1"/>
</dbReference>
<comment type="catalytic activity">
    <reaction evidence="1">
        <text>Hydrolyzes the link between N-acetylmuramoyl residues and L-amino acid residues in certain cell-wall glycopeptides.</text>
        <dbReference type="EC" id="3.5.1.28"/>
    </reaction>
</comment>
<comment type="caution">
    <text evidence="6">The sequence shown here is derived from an EMBL/GenBank/DDBJ whole genome shotgun (WGS) entry which is preliminary data.</text>
</comment>
<dbReference type="AlphaFoldDB" id="A0A5C7BB21"/>
<reference evidence="7" key="1">
    <citation type="submission" date="2019-08" db="EMBL/GenBank/DDBJ databases">
        <title>Seonamhaeicola sediminis sp. nov., isolated from marine sediment.</title>
        <authorList>
            <person name="Cao W.R."/>
        </authorList>
    </citation>
    <scope>NUCLEOTIDE SEQUENCE [LARGE SCALE GENOMIC DNA]</scope>
    <source>
        <strain evidence="7">Gy8</strain>
    </source>
</reference>
<evidence type="ECO:0000256" key="3">
    <source>
        <dbReference type="ARBA" id="ARBA00022801"/>
    </source>
</evidence>
<evidence type="ECO:0000259" key="5">
    <source>
        <dbReference type="SMART" id="SM00646"/>
    </source>
</evidence>
<feature type="chain" id="PRO_5022969890" description="N-acetylmuramoyl-L-alanine amidase" evidence="4">
    <location>
        <begin position="28"/>
        <end position="374"/>
    </location>
</feature>
<dbReference type="EMBL" id="VOSC01000005">
    <property type="protein sequence ID" value="TXE15092.1"/>
    <property type="molecule type" value="Genomic_DNA"/>
</dbReference>
<keyword evidence="3" id="KW-0378">Hydrolase</keyword>
<evidence type="ECO:0000313" key="6">
    <source>
        <dbReference type="EMBL" id="TXE15092.1"/>
    </source>
</evidence>
<dbReference type="RefSeq" id="WP_147130534.1">
    <property type="nucleotide sequence ID" value="NZ_VOSC01000005.1"/>
</dbReference>
<name>A0A5C7BB21_9FLAO</name>
<dbReference type="FunFam" id="3.40.630.40:FF:000005">
    <property type="entry name" value="N-acetylmuramoyl-L-alanine amidase (AmiA)"/>
    <property type="match status" value="1"/>
</dbReference>
<dbReference type="GO" id="GO:0009253">
    <property type="term" value="P:peptidoglycan catabolic process"/>
    <property type="evidence" value="ECO:0007669"/>
    <property type="project" value="InterPro"/>
</dbReference>
<evidence type="ECO:0000256" key="2">
    <source>
        <dbReference type="ARBA" id="ARBA00011901"/>
    </source>
</evidence>
<evidence type="ECO:0000256" key="4">
    <source>
        <dbReference type="SAM" id="SignalP"/>
    </source>
</evidence>
<gene>
    <name evidence="6" type="ORF">FUA26_00880</name>
</gene>
<dbReference type="InterPro" id="IPR002508">
    <property type="entry name" value="MurNAc-LAA_cat"/>
</dbReference>
<dbReference type="PANTHER" id="PTHR30404">
    <property type="entry name" value="N-ACETYLMURAMOYL-L-ALANINE AMIDASE"/>
    <property type="match status" value="1"/>
</dbReference>
<dbReference type="GO" id="GO:0008745">
    <property type="term" value="F:N-acetylmuramoyl-L-alanine amidase activity"/>
    <property type="evidence" value="ECO:0007669"/>
    <property type="project" value="UniProtKB-EC"/>
</dbReference>
<dbReference type="Proteomes" id="UP000321790">
    <property type="component" value="Unassembled WGS sequence"/>
</dbReference>
<sequence length="374" mass="41943">MQTYRISFFVFIISLLTFSLNNVQAQAASNSFVIMIDPGHGGKDSGTPGTGRYKATEKDIALDVSLDLGKMIEKNLDNVKVLYTRSKDVYPTLNGRTVLANKKDVDLFISIHCNAQPGKKGTAYGSETYVLGLTKNKQNLEVAQRENSVIALEDDTEVYKDFNPNSPESVLGLMIAQEEYLDRSIKLARYIEDEFQVTAKRRSRGVKQNIFYVLAYTYMPSVLVELGFLTHKKEEDFLNSKKGKALMTKSLYNAVENYIKYFNLNKKSVSVSTSTPHAETTETVVDTSIEYKIQIAASSKALETKPYNFKGLSSISRVKEGNLYKYFYGSTHNYNSTKKLEEEAKSKGYKSSFVVAFKNGKKITLAEALKTTAN</sequence>
<dbReference type="GO" id="GO:0030288">
    <property type="term" value="C:outer membrane-bounded periplasmic space"/>
    <property type="evidence" value="ECO:0007669"/>
    <property type="project" value="TreeGrafter"/>
</dbReference>
<dbReference type="EC" id="3.5.1.28" evidence="2"/>
<feature type="domain" description="MurNAc-LAA" evidence="5">
    <location>
        <begin position="97"/>
        <end position="256"/>
    </location>
</feature>
<dbReference type="Pfam" id="PF01520">
    <property type="entry name" value="Amidase_3"/>
    <property type="match status" value="1"/>
</dbReference>
<feature type="signal peptide" evidence="4">
    <location>
        <begin position="1"/>
        <end position="27"/>
    </location>
</feature>
<protein>
    <recommendedName>
        <fullName evidence="2">N-acetylmuramoyl-L-alanine amidase</fullName>
        <ecNumber evidence="2">3.5.1.28</ecNumber>
    </recommendedName>
</protein>
<dbReference type="Gene3D" id="3.40.630.40">
    <property type="entry name" value="Zn-dependent exopeptidases"/>
    <property type="match status" value="1"/>
</dbReference>
<organism evidence="6 7">
    <name type="scientific">Seonamhaeicola algicola</name>
    <dbReference type="NCBI Taxonomy" id="1719036"/>
    <lineage>
        <taxon>Bacteria</taxon>
        <taxon>Pseudomonadati</taxon>
        <taxon>Bacteroidota</taxon>
        <taxon>Flavobacteriia</taxon>
        <taxon>Flavobacteriales</taxon>
        <taxon>Flavobacteriaceae</taxon>
    </lineage>
</organism>
<evidence type="ECO:0000256" key="1">
    <source>
        <dbReference type="ARBA" id="ARBA00001561"/>
    </source>
</evidence>
<dbReference type="InterPro" id="IPR050695">
    <property type="entry name" value="N-acetylmuramoyl_amidase_3"/>
</dbReference>
<dbReference type="OrthoDB" id="9806267at2"/>
<dbReference type="PANTHER" id="PTHR30404:SF0">
    <property type="entry name" value="N-ACETYLMURAMOYL-L-ALANINE AMIDASE AMIC"/>
    <property type="match status" value="1"/>
</dbReference>
<evidence type="ECO:0000313" key="7">
    <source>
        <dbReference type="Proteomes" id="UP000321790"/>
    </source>
</evidence>
<dbReference type="SUPFAM" id="SSF53187">
    <property type="entry name" value="Zn-dependent exopeptidases"/>
    <property type="match status" value="1"/>
</dbReference>
<proteinExistence type="predicted"/>
<dbReference type="SMART" id="SM00646">
    <property type="entry name" value="Ami_3"/>
    <property type="match status" value="1"/>
</dbReference>
<keyword evidence="4" id="KW-0732">Signal</keyword>
<accession>A0A5C7BB21</accession>